<dbReference type="RefSeq" id="WP_054749693.1">
    <property type="nucleotide sequence ID" value="NZ_AYZK01000002.1"/>
</dbReference>
<gene>
    <name evidence="1" type="ORF">FD19_GL001149</name>
</gene>
<evidence type="ECO:0000313" key="1">
    <source>
        <dbReference type="EMBL" id="KRM87629.1"/>
    </source>
</evidence>
<dbReference type="OrthoDB" id="3187690at2"/>
<evidence type="ECO:0000313" key="2">
    <source>
        <dbReference type="Proteomes" id="UP000051789"/>
    </source>
</evidence>
<sequence>MNERHFNLVTDPWIKVITDQSGTIKTVSLTDLFAHAQDYQQLGGETAAQDLAVLRLLLAILQTVYSRFNADDEAYDWLEVDEQTLQATLIDDFDSDDLVTTWSELYSAGHFSEAVSKYLQRYADRFDFFGPHAFYQVTAEEYDRFVPAKKRVATGSGTVAIKQINRTISESNNSPALFAPKTDEFKNQLDLPELVRWIIMYQNYTGVTDKTKIETDDKFSVGMGWLYRLNPVYARGNSLFETLMLNLVLVNKDDVDDEYHAQRPVWEFGETSNYIQERKRQIPPDNIAELYTAWSRLLHIEWDDDGVPTIFSAGIPPFNPANLFVEPMTTWRYDPKAKPPEFRPERLRKENMDVAMWRHFGRYVDTNREKKGDGHQPGVVTWLQQLQEKELIPTNKMVTLQAVAVVSDGNATSQSPAAEVTDDITIDAGVLFDTVGAIRWPVRIEDQINLTQDLGRFYWRFINRVSRIRGFDDTNLANAEGAKFYSRLNEPFKNWLASLRPNDDREGKIAQWQAQLRDLVIDSARAFSAAPSPRDISGTVVSGDKGERVDNIFLAFNSLVYSVNKRLKEG</sequence>
<dbReference type="PATRIC" id="fig|1423810.4.peg.1179"/>
<protein>
    <submittedName>
        <fullName evidence="1">CRISPR-associated protein</fullName>
    </submittedName>
</protein>
<dbReference type="Gene3D" id="1.10.132.100">
    <property type="match status" value="1"/>
</dbReference>
<dbReference type="EMBL" id="AYZK01000002">
    <property type="protein sequence ID" value="KRM87629.1"/>
    <property type="molecule type" value="Genomic_DNA"/>
</dbReference>
<comment type="caution">
    <text evidence="1">The sequence shown here is derived from an EMBL/GenBank/DDBJ whole genome shotgun (WGS) entry which is preliminary data.</text>
</comment>
<reference evidence="1 2" key="1">
    <citation type="journal article" date="2015" name="Genome Announc.">
        <title>Expanding the biotechnology potential of lactobacilli through comparative genomics of 213 strains and associated genera.</title>
        <authorList>
            <person name="Sun Z."/>
            <person name="Harris H.M."/>
            <person name="McCann A."/>
            <person name="Guo C."/>
            <person name="Argimon S."/>
            <person name="Zhang W."/>
            <person name="Yang X."/>
            <person name="Jeffery I.B."/>
            <person name="Cooney J.C."/>
            <person name="Kagawa T.F."/>
            <person name="Liu W."/>
            <person name="Song Y."/>
            <person name="Salvetti E."/>
            <person name="Wrobel A."/>
            <person name="Rasinkangas P."/>
            <person name="Parkhill J."/>
            <person name="Rea M.C."/>
            <person name="O'Sullivan O."/>
            <person name="Ritari J."/>
            <person name="Douillard F.P."/>
            <person name="Paul Ross R."/>
            <person name="Yang R."/>
            <person name="Briner A.E."/>
            <person name="Felis G.E."/>
            <person name="de Vos W.M."/>
            <person name="Barrangou R."/>
            <person name="Klaenhammer T.R."/>
            <person name="Caufield P.W."/>
            <person name="Cui Y."/>
            <person name="Zhang H."/>
            <person name="O'Toole P.W."/>
        </authorList>
    </citation>
    <scope>NUCLEOTIDE SEQUENCE [LARGE SCALE GENOMIC DNA]</scope>
    <source>
        <strain evidence="1 2">DSM 22698</strain>
    </source>
</reference>
<dbReference type="STRING" id="1423810.FD19_GL001149"/>
<dbReference type="CDD" id="cd09729">
    <property type="entry name" value="Cse1_I-E"/>
    <property type="match status" value="1"/>
</dbReference>
<dbReference type="InterPro" id="IPR013381">
    <property type="entry name" value="CRISPR-assoc_prot_Cse1"/>
</dbReference>
<dbReference type="AlphaFoldDB" id="A0A0R2C787"/>
<dbReference type="Pfam" id="PF09481">
    <property type="entry name" value="CRISPR_Cse1"/>
    <property type="match status" value="1"/>
</dbReference>
<accession>A0A0R2C787</accession>
<dbReference type="Proteomes" id="UP000051789">
    <property type="component" value="Unassembled WGS sequence"/>
</dbReference>
<proteinExistence type="predicted"/>
<organism evidence="1 2">
    <name type="scientific">Lacticaseibacillus thailandensis DSM 22698 = JCM 13996</name>
    <dbReference type="NCBI Taxonomy" id="1423810"/>
    <lineage>
        <taxon>Bacteria</taxon>
        <taxon>Bacillati</taxon>
        <taxon>Bacillota</taxon>
        <taxon>Bacilli</taxon>
        <taxon>Lactobacillales</taxon>
        <taxon>Lactobacillaceae</taxon>
        <taxon>Lacticaseibacillus</taxon>
    </lineage>
</organism>
<keyword evidence="2" id="KW-1185">Reference proteome</keyword>
<name>A0A0R2C787_9LACO</name>